<evidence type="ECO:0000256" key="1">
    <source>
        <dbReference type="SAM" id="MobiDB-lite"/>
    </source>
</evidence>
<feature type="domain" description="DUF4097" evidence="2">
    <location>
        <begin position="65"/>
        <end position="228"/>
    </location>
</feature>
<dbReference type="OrthoDB" id="4456952at2"/>
<dbReference type="Pfam" id="PF13349">
    <property type="entry name" value="DUF4097"/>
    <property type="match status" value="2"/>
</dbReference>
<gene>
    <name evidence="3" type="ORF">E1284_15830</name>
</gene>
<proteinExistence type="predicted"/>
<evidence type="ECO:0000259" key="2">
    <source>
        <dbReference type="Pfam" id="PF13349"/>
    </source>
</evidence>
<dbReference type="PANTHER" id="PTHR34094">
    <property type="match status" value="1"/>
</dbReference>
<dbReference type="AlphaFoldDB" id="A0A4R4P073"/>
<evidence type="ECO:0000313" key="3">
    <source>
        <dbReference type="EMBL" id="TDC15265.1"/>
    </source>
</evidence>
<dbReference type="EMBL" id="SMJW01000069">
    <property type="protein sequence ID" value="TDC15265.1"/>
    <property type="molecule type" value="Genomic_DNA"/>
</dbReference>
<dbReference type="InterPro" id="IPR025164">
    <property type="entry name" value="Toastrack_DUF4097"/>
</dbReference>
<protein>
    <recommendedName>
        <fullName evidence="2">DUF4097 domain-containing protein</fullName>
    </recommendedName>
</protein>
<feature type="region of interest" description="Disordered" evidence="1">
    <location>
        <begin position="1"/>
        <end position="23"/>
    </location>
</feature>
<dbReference type="PANTHER" id="PTHR34094:SF1">
    <property type="entry name" value="PROTEIN FAM185A"/>
    <property type="match status" value="1"/>
</dbReference>
<comment type="caution">
    <text evidence="3">The sequence shown here is derived from an EMBL/GenBank/DDBJ whole genome shotgun (WGS) entry which is preliminary data.</text>
</comment>
<keyword evidence="4" id="KW-1185">Reference proteome</keyword>
<sequence>MVTLVRAGQPGHGRGHGDNGSEHVRTLTGTAVLAAAAVALTGCGNVSFGGTRHEDRSYTAPAGVTALKIKTTGSRVEVTASDSPGIKVEERLRWSNDKNKPRAKHSVEDDTLSLTAKCGTQAIGIASSCGVSYRVRVPRSMPVQIDNRDGAVVASGLAGAVKLHSDNGSITATDLRASTASLSSADGALRVSGRVTTADLRSDNGSVDATGLTADKLTARSRDGRISLGGKITTVEVHTDNGGITATGLAADRITARTRDGGIDLRLSTPPANIDANTDNGSVRLRLPAEPAYAISASTDNGRKLIDAAIHQDSRSERRIKLTTRDGGISVSPN</sequence>
<organism evidence="3 4">
    <name type="scientific">Actinomadura bangladeshensis</name>
    <dbReference type="NCBI Taxonomy" id="453573"/>
    <lineage>
        <taxon>Bacteria</taxon>
        <taxon>Bacillati</taxon>
        <taxon>Actinomycetota</taxon>
        <taxon>Actinomycetes</taxon>
        <taxon>Streptosporangiales</taxon>
        <taxon>Thermomonosporaceae</taxon>
        <taxon>Actinomadura</taxon>
    </lineage>
</organism>
<reference evidence="3 4" key="1">
    <citation type="submission" date="2019-03" db="EMBL/GenBank/DDBJ databases">
        <title>Draft genome sequences of novel Actinobacteria.</title>
        <authorList>
            <person name="Sahin N."/>
            <person name="Ay H."/>
            <person name="Saygin H."/>
        </authorList>
    </citation>
    <scope>NUCLEOTIDE SEQUENCE [LARGE SCALE GENOMIC DNA]</scope>
    <source>
        <strain evidence="3 4">DSM 45347</strain>
    </source>
</reference>
<evidence type="ECO:0000313" key="4">
    <source>
        <dbReference type="Proteomes" id="UP000295431"/>
    </source>
</evidence>
<accession>A0A4R4P073</accession>
<dbReference type="Proteomes" id="UP000295431">
    <property type="component" value="Unassembled WGS sequence"/>
</dbReference>
<feature type="domain" description="DUF4097" evidence="2">
    <location>
        <begin position="230"/>
        <end position="327"/>
    </location>
</feature>
<name>A0A4R4P073_9ACTN</name>